<dbReference type="PIRSF" id="PIRSF000440">
    <property type="entry name" value="CAT"/>
    <property type="match status" value="1"/>
</dbReference>
<dbReference type="Proteomes" id="UP001432059">
    <property type="component" value="Chromosome"/>
</dbReference>
<proteinExistence type="predicted"/>
<protein>
    <submittedName>
        <fullName evidence="2">Chloramphenicol acetyltransferase</fullName>
    </submittedName>
</protein>
<sequence length="210" mass="24332">MIPIDLSTWNRREHFEFFSKMSNPFFGITSEIDCTKAYAVCKEKGISFFAYYMHKSIMASNAVKELRYRIIDGQVMELPYVNVGTTIAREDGTLWFSLTEYSEDFEVFNARLQKEIENVQNSEGIRLHTEDGRVDLIRHTTIPWTSFSAILHPFNLGSGDSVPKIAFGKFRVEGDRKWLPISIEAHHGLADGRHLGLYFQKFQELMDEDF</sequence>
<dbReference type="KEGG" id="bpor:BPO_0869"/>
<dbReference type="Gene3D" id="3.30.559.10">
    <property type="entry name" value="Chloramphenicol acetyltransferase-like domain"/>
    <property type="match status" value="1"/>
</dbReference>
<dbReference type="SMART" id="SM01059">
    <property type="entry name" value="CAT"/>
    <property type="match status" value="1"/>
</dbReference>
<dbReference type="AlphaFoldDB" id="A0AAU0F2F3"/>
<evidence type="ECO:0000256" key="1">
    <source>
        <dbReference type="PIRSR" id="PIRSR000440-1"/>
    </source>
</evidence>
<organism evidence="2 3">
    <name type="scientific">Bergeyella porcorum</name>
    <dbReference type="NCBI Taxonomy" id="1735111"/>
    <lineage>
        <taxon>Bacteria</taxon>
        <taxon>Pseudomonadati</taxon>
        <taxon>Bacteroidota</taxon>
        <taxon>Flavobacteriia</taxon>
        <taxon>Flavobacteriales</taxon>
        <taxon>Weeksellaceae</taxon>
        <taxon>Bergeyella</taxon>
    </lineage>
</organism>
<gene>
    <name evidence="2" type="primary">catA</name>
    <name evidence="2" type="ORF">BPO_0869</name>
</gene>
<reference evidence="2" key="1">
    <citation type="submission" date="2023-10" db="EMBL/GenBank/DDBJ databases">
        <title>Characterization and whole genome sequencing of a novel strain of Bergeyella porcorum QD2021 isolated from pig.</title>
        <authorList>
            <person name="Liu G."/>
            <person name="Chen C."/>
            <person name="Han X."/>
        </authorList>
    </citation>
    <scope>NUCLEOTIDE SEQUENCE</scope>
    <source>
        <strain evidence="2">QD2021</strain>
    </source>
</reference>
<evidence type="ECO:0000313" key="2">
    <source>
        <dbReference type="EMBL" id="WOC51516.1"/>
    </source>
</evidence>
<accession>A0AAU0F2F3</accession>
<dbReference type="RefSeq" id="WP_327985136.1">
    <property type="nucleotide sequence ID" value="NZ_CP136426.1"/>
</dbReference>
<dbReference type="SUPFAM" id="SSF52777">
    <property type="entry name" value="CoA-dependent acyltransferases"/>
    <property type="match status" value="1"/>
</dbReference>
<feature type="active site" description="Proton acceptor" evidence="1">
    <location>
        <position position="187"/>
    </location>
</feature>
<evidence type="ECO:0000313" key="3">
    <source>
        <dbReference type="Proteomes" id="UP001432059"/>
    </source>
</evidence>
<dbReference type="Pfam" id="PF00302">
    <property type="entry name" value="CAT"/>
    <property type="match status" value="1"/>
</dbReference>
<dbReference type="PANTHER" id="PTHR38474:SF1">
    <property type="entry name" value="SLR0299 PROTEIN"/>
    <property type="match status" value="1"/>
</dbReference>
<dbReference type="EMBL" id="CP136426">
    <property type="protein sequence ID" value="WOC51516.1"/>
    <property type="molecule type" value="Genomic_DNA"/>
</dbReference>
<dbReference type="InterPro" id="IPR023213">
    <property type="entry name" value="CAT-like_dom_sf"/>
</dbReference>
<dbReference type="PANTHER" id="PTHR38474">
    <property type="entry name" value="SLR0299 PROTEIN"/>
    <property type="match status" value="1"/>
</dbReference>
<dbReference type="GO" id="GO:0008811">
    <property type="term" value="F:chloramphenicol O-acetyltransferase activity"/>
    <property type="evidence" value="ECO:0007669"/>
    <property type="project" value="InterPro"/>
</dbReference>
<name>A0AAU0F2F3_9FLAO</name>
<keyword evidence="3" id="KW-1185">Reference proteome</keyword>
<dbReference type="InterPro" id="IPR001707">
    <property type="entry name" value="Cmp_AcTrfase"/>
</dbReference>